<dbReference type="RefSeq" id="WP_010979810.1">
    <property type="nucleotide sequence ID" value="NZ_BAABQO010000013.1"/>
</dbReference>
<dbReference type="InterPro" id="IPR007527">
    <property type="entry name" value="Znf_SWIM"/>
</dbReference>
<evidence type="ECO:0000256" key="1">
    <source>
        <dbReference type="PROSITE-ProRule" id="PRU00325"/>
    </source>
</evidence>
<feature type="domain" description="SWIM-type" evidence="2">
    <location>
        <begin position="50"/>
        <end position="82"/>
    </location>
</feature>
<proteinExistence type="predicted"/>
<evidence type="ECO:0000259" key="2">
    <source>
        <dbReference type="PROSITE" id="PS50966"/>
    </source>
</evidence>
<accession>A0A832TPV0</accession>
<keyword evidence="1" id="KW-0479">Metal-binding</keyword>
<protein>
    <recommendedName>
        <fullName evidence="2">SWIM-type domain-containing protein</fullName>
    </recommendedName>
</protein>
<dbReference type="OMA" id="FIETNDY"/>
<dbReference type="Proteomes" id="UP000646844">
    <property type="component" value="Unassembled WGS sequence"/>
</dbReference>
<dbReference type="Pfam" id="PF04434">
    <property type="entry name" value="SWIM"/>
    <property type="match status" value="1"/>
</dbReference>
<dbReference type="EMBL" id="DUJO01000013">
    <property type="protein sequence ID" value="HII73363.1"/>
    <property type="molecule type" value="Genomic_DNA"/>
</dbReference>
<organism evidence="3 4">
    <name type="scientific">Sulfurisphaera tokodaii</name>
    <dbReference type="NCBI Taxonomy" id="111955"/>
    <lineage>
        <taxon>Archaea</taxon>
        <taxon>Thermoproteota</taxon>
        <taxon>Thermoprotei</taxon>
        <taxon>Sulfolobales</taxon>
        <taxon>Sulfolobaceae</taxon>
        <taxon>Sulfurisphaera</taxon>
    </lineage>
</organism>
<keyword evidence="1" id="KW-0863">Zinc-finger</keyword>
<dbReference type="GO" id="GO:0008270">
    <property type="term" value="F:zinc ion binding"/>
    <property type="evidence" value="ECO:0007669"/>
    <property type="project" value="UniProtKB-KW"/>
</dbReference>
<evidence type="ECO:0000313" key="4">
    <source>
        <dbReference type="Proteomes" id="UP000646844"/>
    </source>
</evidence>
<evidence type="ECO:0000313" key="3">
    <source>
        <dbReference type="EMBL" id="HII73363.1"/>
    </source>
</evidence>
<name>A0A832TPV0_9CREN</name>
<keyword evidence="1" id="KW-0862">Zinc</keyword>
<gene>
    <name evidence="3" type="ORF">HA332_02980</name>
</gene>
<dbReference type="GeneID" id="1459797"/>
<dbReference type="PROSITE" id="PS50966">
    <property type="entry name" value="ZF_SWIM"/>
    <property type="match status" value="1"/>
</dbReference>
<sequence length="484" mass="57095">MESINEKKIIGRFGYNTFEKGKEYYNENRVLSAFLDGNHLQGLVVGTKVYRTSVSLSDLSNKCSCPLRGDCKHVVALLLFYLREKDKVVNIPKLKDKLMEKSKEELVDLIVKAIKGEDILSLIQHSEKEIKITSILRTFERGNVDEMTVQNIAEVIRNFKHKISKEDLFTLLEKITLECEDFGCFYDDYRDDYYNEPLFEAIGEALVEKDLTQEDIERLGKIIDQDEYELTTPLLDVFVSKAERDPKFFTLVKKILPFGYRMNIVVENKMYDEAKNMLEDKDLDLSEKMELLKLIDPEKMLQLAEEYKMYDIIVEYFIETNDYEKAKMYIKRIINEDKREEVLHIISNYLSFILQDRELSNIVAKYLLDIGNIFSVSKLYNNIDDKLKDIYAEKILELEDFFSPEFLDVICERKPEKLKDYLLKFVESEVGRGSKVYDYIASVLKSAKKCMGKEEFNRLLDEIKSRYYTRYKLMEKIDELRDNE</sequence>
<comment type="caution">
    <text evidence="3">The sequence shown here is derived from an EMBL/GenBank/DDBJ whole genome shotgun (WGS) entry which is preliminary data.</text>
</comment>
<reference evidence="3" key="1">
    <citation type="journal article" date="2020" name="bioRxiv">
        <title>A rank-normalized archaeal taxonomy based on genome phylogeny resolves widespread incomplete and uneven classifications.</title>
        <authorList>
            <person name="Rinke C."/>
            <person name="Chuvochina M."/>
            <person name="Mussig A.J."/>
            <person name="Chaumeil P.-A."/>
            <person name="Waite D.W."/>
            <person name="Whitman W.B."/>
            <person name="Parks D.H."/>
            <person name="Hugenholtz P."/>
        </authorList>
    </citation>
    <scope>NUCLEOTIDE SEQUENCE</scope>
    <source>
        <strain evidence="3">UBA8838</strain>
    </source>
</reference>
<dbReference type="AlphaFoldDB" id="A0A832TPV0"/>